<feature type="transmembrane region" description="Helical" evidence="11">
    <location>
        <begin position="175"/>
        <end position="201"/>
    </location>
</feature>
<dbReference type="GO" id="GO:0004930">
    <property type="term" value="F:G protein-coupled receptor activity"/>
    <property type="evidence" value="ECO:0007669"/>
    <property type="project" value="UniProtKB-KW"/>
</dbReference>
<comment type="subcellular location">
    <subcellularLocation>
        <location evidence="1">Cell membrane</location>
        <topology evidence="1">Multi-pass membrane protein</topology>
    </subcellularLocation>
</comment>
<keyword evidence="7 10" id="KW-0675">Receptor</keyword>
<dbReference type="PRINTS" id="PR00237">
    <property type="entry name" value="GPCRRHODOPSN"/>
</dbReference>
<keyword evidence="9 10" id="KW-0807">Transducer</keyword>
<evidence type="ECO:0000256" key="6">
    <source>
        <dbReference type="ARBA" id="ARBA00023136"/>
    </source>
</evidence>
<keyword evidence="4 11" id="KW-1133">Transmembrane helix</keyword>
<accession>A0AAD9VE12</accession>
<feature type="transmembrane region" description="Helical" evidence="11">
    <location>
        <begin position="94"/>
        <end position="119"/>
    </location>
</feature>
<evidence type="ECO:0000256" key="5">
    <source>
        <dbReference type="ARBA" id="ARBA00023040"/>
    </source>
</evidence>
<sequence length="356" mass="40550">MENTTEVYVNISTTHSAQVNEPVNSEIAELISIAAVIVIINSVVLFLFIQKKSLRTVSNYPLFSLAICDFVCGFLVIPLFIVSFSGLITSHSVGFYMGFLVTVLHNFIAILSVFHVVVLTAERYLAIKFPLKHRVLGRHYMRKMLVSGWICSLLVSCIPFAWVDKMYPVFQPESINLLLGFTLFCLVFALVLPYIFLIYAFTTMFKVINRSLAKSFSTKSAVHFRKRIDMNGERKCLLLFVIMAFVFLLCWLPWFVTFLLVQLDQKFEPSTLQILSKVVLVIRYLTSVINPLLYTFIKKDFRCALKNICKKHNGRPTSMGSMVYSTRQATTLTDVTDEVHLPQLGRVNTACLNISM</sequence>
<evidence type="ECO:0000256" key="3">
    <source>
        <dbReference type="ARBA" id="ARBA00022692"/>
    </source>
</evidence>
<feature type="transmembrane region" description="Helical" evidence="11">
    <location>
        <begin position="274"/>
        <end position="297"/>
    </location>
</feature>
<evidence type="ECO:0000256" key="1">
    <source>
        <dbReference type="ARBA" id="ARBA00004651"/>
    </source>
</evidence>
<dbReference type="PANTHER" id="PTHR24246:SF27">
    <property type="entry name" value="ADENOSINE RECEPTOR, ISOFORM A"/>
    <property type="match status" value="1"/>
</dbReference>
<evidence type="ECO:0000313" key="14">
    <source>
        <dbReference type="Proteomes" id="UP001249851"/>
    </source>
</evidence>
<keyword evidence="14" id="KW-1185">Reference proteome</keyword>
<feature type="transmembrane region" description="Helical" evidence="11">
    <location>
        <begin position="140"/>
        <end position="163"/>
    </location>
</feature>
<reference evidence="13" key="1">
    <citation type="journal article" date="2023" name="G3 (Bethesda)">
        <title>Whole genome assembly and annotation of the endangered Caribbean coral Acropora cervicornis.</title>
        <authorList>
            <person name="Selwyn J.D."/>
            <person name="Vollmer S.V."/>
        </authorList>
    </citation>
    <scope>NUCLEOTIDE SEQUENCE</scope>
    <source>
        <strain evidence="13">K2</strain>
    </source>
</reference>
<evidence type="ECO:0000256" key="8">
    <source>
        <dbReference type="ARBA" id="ARBA00023180"/>
    </source>
</evidence>
<keyword evidence="2" id="KW-1003">Cell membrane</keyword>
<feature type="transmembrane region" description="Helical" evidence="11">
    <location>
        <begin position="30"/>
        <end position="49"/>
    </location>
</feature>
<dbReference type="SMART" id="SM01381">
    <property type="entry name" value="7TM_GPCR_Srsx"/>
    <property type="match status" value="1"/>
</dbReference>
<evidence type="ECO:0000256" key="7">
    <source>
        <dbReference type="ARBA" id="ARBA00023170"/>
    </source>
</evidence>
<proteinExistence type="inferred from homology"/>
<evidence type="ECO:0000256" key="11">
    <source>
        <dbReference type="SAM" id="Phobius"/>
    </source>
</evidence>
<dbReference type="InterPro" id="IPR000276">
    <property type="entry name" value="GPCR_Rhodpsn"/>
</dbReference>
<dbReference type="CDD" id="cd00637">
    <property type="entry name" value="7tm_classA_rhodopsin-like"/>
    <property type="match status" value="1"/>
</dbReference>
<dbReference type="SUPFAM" id="SSF81321">
    <property type="entry name" value="Family A G protein-coupled receptor-like"/>
    <property type="match status" value="1"/>
</dbReference>
<feature type="transmembrane region" description="Helical" evidence="11">
    <location>
        <begin position="236"/>
        <end position="254"/>
    </location>
</feature>
<feature type="transmembrane region" description="Helical" evidence="11">
    <location>
        <begin position="61"/>
        <end position="88"/>
    </location>
</feature>
<evidence type="ECO:0000256" key="4">
    <source>
        <dbReference type="ARBA" id="ARBA00022989"/>
    </source>
</evidence>
<protein>
    <submittedName>
        <fullName evidence="13">Tachykinin-like peptides receptor 86C</fullName>
    </submittedName>
</protein>
<dbReference type="AlphaFoldDB" id="A0AAD9VE12"/>
<keyword evidence="6 11" id="KW-0472">Membrane</keyword>
<dbReference type="PROSITE" id="PS50262">
    <property type="entry name" value="G_PROTEIN_RECEP_F1_2"/>
    <property type="match status" value="1"/>
</dbReference>
<dbReference type="Pfam" id="PF00001">
    <property type="entry name" value="7tm_1"/>
    <property type="match status" value="1"/>
</dbReference>
<evidence type="ECO:0000256" key="9">
    <source>
        <dbReference type="ARBA" id="ARBA00023224"/>
    </source>
</evidence>
<dbReference type="PANTHER" id="PTHR24246">
    <property type="entry name" value="OLFACTORY RECEPTOR AND ADENOSINE RECEPTOR"/>
    <property type="match status" value="1"/>
</dbReference>
<feature type="domain" description="G-protein coupled receptors family 1 profile" evidence="12">
    <location>
        <begin position="40"/>
        <end position="294"/>
    </location>
</feature>
<reference evidence="13" key="2">
    <citation type="journal article" date="2023" name="Science">
        <title>Genomic signatures of disease resistance in endangered staghorn corals.</title>
        <authorList>
            <person name="Vollmer S.V."/>
            <person name="Selwyn J.D."/>
            <person name="Despard B.A."/>
            <person name="Roesel C.L."/>
        </authorList>
    </citation>
    <scope>NUCLEOTIDE SEQUENCE</scope>
    <source>
        <strain evidence="13">K2</strain>
    </source>
</reference>
<dbReference type="PROSITE" id="PS00237">
    <property type="entry name" value="G_PROTEIN_RECEP_F1_1"/>
    <property type="match status" value="1"/>
</dbReference>
<dbReference type="GO" id="GO:0005886">
    <property type="term" value="C:plasma membrane"/>
    <property type="evidence" value="ECO:0007669"/>
    <property type="project" value="UniProtKB-SubCell"/>
</dbReference>
<dbReference type="EMBL" id="JARQWQ010000006">
    <property type="protein sequence ID" value="KAK2571113.1"/>
    <property type="molecule type" value="Genomic_DNA"/>
</dbReference>
<keyword evidence="3 10" id="KW-0812">Transmembrane</keyword>
<evidence type="ECO:0000256" key="2">
    <source>
        <dbReference type="ARBA" id="ARBA00022475"/>
    </source>
</evidence>
<gene>
    <name evidence="13" type="ORF">P5673_003673</name>
</gene>
<comment type="similarity">
    <text evidence="10">Belongs to the G-protein coupled receptor 1 family.</text>
</comment>
<evidence type="ECO:0000259" key="12">
    <source>
        <dbReference type="PROSITE" id="PS50262"/>
    </source>
</evidence>
<dbReference type="InterPro" id="IPR017452">
    <property type="entry name" value="GPCR_Rhodpsn_7TM"/>
</dbReference>
<evidence type="ECO:0000256" key="10">
    <source>
        <dbReference type="RuleBase" id="RU000688"/>
    </source>
</evidence>
<evidence type="ECO:0000313" key="13">
    <source>
        <dbReference type="EMBL" id="KAK2571113.1"/>
    </source>
</evidence>
<comment type="caution">
    <text evidence="13">The sequence shown here is derived from an EMBL/GenBank/DDBJ whole genome shotgun (WGS) entry which is preliminary data.</text>
</comment>
<keyword evidence="5 10" id="KW-0297">G-protein coupled receptor</keyword>
<organism evidence="13 14">
    <name type="scientific">Acropora cervicornis</name>
    <name type="common">Staghorn coral</name>
    <dbReference type="NCBI Taxonomy" id="6130"/>
    <lineage>
        <taxon>Eukaryota</taxon>
        <taxon>Metazoa</taxon>
        <taxon>Cnidaria</taxon>
        <taxon>Anthozoa</taxon>
        <taxon>Hexacorallia</taxon>
        <taxon>Scleractinia</taxon>
        <taxon>Astrocoeniina</taxon>
        <taxon>Acroporidae</taxon>
        <taxon>Acropora</taxon>
    </lineage>
</organism>
<keyword evidence="8" id="KW-0325">Glycoprotein</keyword>
<name>A0AAD9VE12_ACRCE</name>
<dbReference type="Proteomes" id="UP001249851">
    <property type="component" value="Unassembled WGS sequence"/>
</dbReference>
<dbReference type="Gene3D" id="1.20.1070.10">
    <property type="entry name" value="Rhodopsin 7-helix transmembrane proteins"/>
    <property type="match status" value="1"/>
</dbReference>